<feature type="non-terminal residue" evidence="1">
    <location>
        <position position="1"/>
    </location>
</feature>
<name>A0A816DM90_9BILA</name>
<evidence type="ECO:0000313" key="1">
    <source>
        <dbReference type="EMBL" id="CAF1639254.1"/>
    </source>
</evidence>
<dbReference type="EMBL" id="CAJOBC010115280">
    <property type="protein sequence ID" value="CAF4548617.1"/>
    <property type="molecule type" value="Genomic_DNA"/>
</dbReference>
<dbReference type="Proteomes" id="UP000682733">
    <property type="component" value="Unassembled WGS sequence"/>
</dbReference>
<gene>
    <name evidence="1" type="ORF">GPM918_LOCUS44829</name>
    <name evidence="2" type="ORF">OVA965_LOCUS45635</name>
    <name evidence="4" type="ORF">SRO942_LOCUS46890</name>
    <name evidence="3" type="ORF">TMI583_LOCUS49313</name>
</gene>
<keyword evidence="5" id="KW-1185">Reference proteome</keyword>
<reference evidence="1" key="1">
    <citation type="submission" date="2021-02" db="EMBL/GenBank/DDBJ databases">
        <authorList>
            <person name="Nowell W R."/>
        </authorList>
    </citation>
    <scope>NUCLEOTIDE SEQUENCE</scope>
</reference>
<evidence type="ECO:0000313" key="2">
    <source>
        <dbReference type="EMBL" id="CAF1669111.1"/>
    </source>
</evidence>
<protein>
    <submittedName>
        <fullName evidence="1">Uncharacterized protein</fullName>
    </submittedName>
</protein>
<dbReference type="EMBL" id="CAJNOK010073623">
    <property type="protein sequence ID" value="CAF1669111.1"/>
    <property type="molecule type" value="Genomic_DNA"/>
</dbReference>
<proteinExistence type="predicted"/>
<accession>A0A816DM90</accession>
<dbReference type="AlphaFoldDB" id="A0A816DM90"/>
<organism evidence="1 5">
    <name type="scientific">Didymodactylos carnosus</name>
    <dbReference type="NCBI Taxonomy" id="1234261"/>
    <lineage>
        <taxon>Eukaryota</taxon>
        <taxon>Metazoa</taxon>
        <taxon>Spiralia</taxon>
        <taxon>Gnathifera</taxon>
        <taxon>Rotifera</taxon>
        <taxon>Eurotatoria</taxon>
        <taxon>Bdelloidea</taxon>
        <taxon>Philodinida</taxon>
        <taxon>Philodinidae</taxon>
        <taxon>Didymodactylos</taxon>
    </lineage>
</organism>
<sequence>YTDPFELLRCNNNDLPTIPHDKTFEEIPDKLCVTLRNNQFLQFDAGPGSELIIIFSSNEQLRLLEDAKGYFRTGPPSIT</sequence>
<dbReference type="OrthoDB" id="93990at2759"/>
<evidence type="ECO:0000313" key="3">
    <source>
        <dbReference type="EMBL" id="CAF4539688.1"/>
    </source>
</evidence>
<dbReference type="Proteomes" id="UP000677228">
    <property type="component" value="Unassembled WGS sequence"/>
</dbReference>
<dbReference type="Proteomes" id="UP000663829">
    <property type="component" value="Unassembled WGS sequence"/>
</dbReference>
<evidence type="ECO:0000313" key="5">
    <source>
        <dbReference type="Proteomes" id="UP000663829"/>
    </source>
</evidence>
<dbReference type="EMBL" id="CAJNOQ010046614">
    <property type="protein sequence ID" value="CAF1639254.1"/>
    <property type="molecule type" value="Genomic_DNA"/>
</dbReference>
<comment type="caution">
    <text evidence="1">The sequence shown here is derived from an EMBL/GenBank/DDBJ whole genome shotgun (WGS) entry which is preliminary data.</text>
</comment>
<dbReference type="Proteomes" id="UP000681722">
    <property type="component" value="Unassembled WGS sequence"/>
</dbReference>
<evidence type="ECO:0000313" key="4">
    <source>
        <dbReference type="EMBL" id="CAF4548617.1"/>
    </source>
</evidence>
<dbReference type="EMBL" id="CAJOBA010106623">
    <property type="protein sequence ID" value="CAF4539688.1"/>
    <property type="molecule type" value="Genomic_DNA"/>
</dbReference>